<dbReference type="GO" id="GO:0016156">
    <property type="term" value="F:fumarate reductase (NADH) activity"/>
    <property type="evidence" value="ECO:0007669"/>
    <property type="project" value="UniProtKB-EC"/>
</dbReference>
<dbReference type="Proteomes" id="UP000002037">
    <property type="component" value="Unassembled WGS sequence"/>
</dbReference>
<comment type="similarity">
    <text evidence="4">Belongs to the FAD-dependent oxidoreductase 2 family. FRD/SDH subfamily.</text>
</comment>
<dbReference type="Pfam" id="PF00890">
    <property type="entry name" value="FAD_binding_2"/>
    <property type="match status" value="1"/>
</dbReference>
<dbReference type="OrthoDB" id="10254877at2759"/>
<dbReference type="GO" id="GO:0010181">
    <property type="term" value="F:FMN binding"/>
    <property type="evidence" value="ECO:0007669"/>
    <property type="project" value="InterPro"/>
</dbReference>
<dbReference type="NCBIfam" id="TIGR01813">
    <property type="entry name" value="flavo_cyto_c"/>
    <property type="match status" value="1"/>
</dbReference>
<dbReference type="RefSeq" id="XP_002547230.1">
    <property type="nucleotide sequence ID" value="XM_002547184.1"/>
</dbReference>
<keyword evidence="1 4" id="KW-0285">Flavoprotein</keyword>
<dbReference type="HOGENOM" id="CLU_011398_4_5_1"/>
<organism evidence="6 7">
    <name type="scientific">Candida tropicalis (strain ATCC MYA-3404 / T1)</name>
    <name type="common">Yeast</name>
    <dbReference type="NCBI Taxonomy" id="294747"/>
    <lineage>
        <taxon>Eukaryota</taxon>
        <taxon>Fungi</taxon>
        <taxon>Dikarya</taxon>
        <taxon>Ascomycota</taxon>
        <taxon>Saccharomycotina</taxon>
        <taxon>Pichiomycetes</taxon>
        <taxon>Debaryomycetaceae</taxon>
        <taxon>Candida/Lodderomyces clade</taxon>
        <taxon>Candida</taxon>
    </lineage>
</organism>
<dbReference type="AlphaFoldDB" id="C5M6Q5"/>
<sequence>MSKSIAKFDTIVIGSGLAGLTTTYQLLKSGQKVLLLEKCEKLGGNSIKASSGINGVPTKYQPQPQVDSIESFVEDTLRSGKNLNDKKMVDILTQNSKDAINWLNDEINVDLTNVVLLGGHSHARTHKGDKLPPGFAIVSGLTKKIDGIQQENPEKVTIQKESALSKILIENGKVKGIEYEDKDKAAHQIEADNVVLATGGFSADLSATSLLRKYRPDLVHFPSSNGAQTTGDGQKIAERDVNAELTHMDKVQVHPTGFMKLDNPNEGWKFLCGELMRGIGGILLSPMSGWRFIDELQTRDVVTDAVLSKSQIPSDNTIGLKAENGYGSILVIGGDDCTKATSHIGFYKSQGLLKEGSLEDLFALLKQLNPNVPLTLEQFKENFADLNQVVDGKKNDPLGRTNFGGQFGEEKLCFGVTTPVVHFTMGGIKVNSDNAKVMTKSGETIPNLFAIGEVSAGVHGNNRLGGSSLLECVVFGRFVSEKIISQIPL</sequence>
<keyword evidence="7" id="KW-1185">Reference proteome</keyword>
<protein>
    <recommendedName>
        <fullName evidence="4">Fumarate reductase</fullName>
        <ecNumber evidence="4">1.3.1.6</ecNumber>
    </recommendedName>
</protein>
<dbReference type="InterPro" id="IPR027477">
    <property type="entry name" value="Succ_DH/fumarate_Rdtase_cat_sf"/>
</dbReference>
<evidence type="ECO:0000256" key="1">
    <source>
        <dbReference type="ARBA" id="ARBA00022630"/>
    </source>
</evidence>
<dbReference type="PANTHER" id="PTHR43400">
    <property type="entry name" value="FUMARATE REDUCTASE"/>
    <property type="match status" value="1"/>
</dbReference>
<evidence type="ECO:0000313" key="6">
    <source>
        <dbReference type="EMBL" id="EER34675.1"/>
    </source>
</evidence>
<keyword evidence="3 4" id="KW-0560">Oxidoreductase</keyword>
<comment type="function">
    <text evidence="4">Irreversibly catalyzes the reduction of fumarate to succinate.</text>
</comment>
<dbReference type="eggNOG" id="KOG2404">
    <property type="taxonomic scope" value="Eukaryota"/>
</dbReference>
<dbReference type="Gene3D" id="3.50.50.60">
    <property type="entry name" value="FAD/NAD(P)-binding domain"/>
    <property type="match status" value="1"/>
</dbReference>
<evidence type="ECO:0000256" key="2">
    <source>
        <dbReference type="ARBA" id="ARBA00022827"/>
    </source>
</evidence>
<name>C5M6Q5_CANTT</name>
<dbReference type="EC" id="1.3.1.6" evidence="4"/>
<dbReference type="InterPro" id="IPR003953">
    <property type="entry name" value="FAD-dep_OxRdtase_2_FAD-bd"/>
</dbReference>
<evidence type="ECO:0000313" key="7">
    <source>
        <dbReference type="Proteomes" id="UP000002037"/>
    </source>
</evidence>
<reference evidence="6 7" key="1">
    <citation type="journal article" date="2009" name="Nature">
        <title>Evolution of pathogenicity and sexual reproduction in eight Candida genomes.</title>
        <authorList>
            <person name="Butler G."/>
            <person name="Rasmussen M.D."/>
            <person name="Lin M.F."/>
            <person name="Santos M.A."/>
            <person name="Sakthikumar S."/>
            <person name="Munro C.A."/>
            <person name="Rheinbay E."/>
            <person name="Grabherr M."/>
            <person name="Forche A."/>
            <person name="Reedy J.L."/>
            <person name="Agrafioti I."/>
            <person name="Arnaud M.B."/>
            <person name="Bates S."/>
            <person name="Brown A.J."/>
            <person name="Brunke S."/>
            <person name="Costanzo M.C."/>
            <person name="Fitzpatrick D.A."/>
            <person name="de Groot P.W."/>
            <person name="Harris D."/>
            <person name="Hoyer L.L."/>
            <person name="Hube B."/>
            <person name="Klis F.M."/>
            <person name="Kodira C."/>
            <person name="Lennard N."/>
            <person name="Logue M.E."/>
            <person name="Martin R."/>
            <person name="Neiman A.M."/>
            <person name="Nikolaou E."/>
            <person name="Quail M.A."/>
            <person name="Quinn J."/>
            <person name="Santos M.C."/>
            <person name="Schmitzberger F.F."/>
            <person name="Sherlock G."/>
            <person name="Shah P."/>
            <person name="Silverstein K.A."/>
            <person name="Skrzypek M.S."/>
            <person name="Soll D."/>
            <person name="Staggs R."/>
            <person name="Stansfield I."/>
            <person name="Stumpf M.P."/>
            <person name="Sudbery P.E."/>
            <person name="Srikantha T."/>
            <person name="Zeng Q."/>
            <person name="Berman J."/>
            <person name="Berriman M."/>
            <person name="Heitman J."/>
            <person name="Gow N.A."/>
            <person name="Lorenz M.C."/>
            <person name="Birren B.W."/>
            <person name="Kellis M."/>
            <person name="Cuomo C.A."/>
        </authorList>
    </citation>
    <scope>NUCLEOTIDE SEQUENCE [LARGE SCALE GENOMIC DNA]</scope>
    <source>
        <strain evidence="7">ATCC MYA-3404 / T1</strain>
    </source>
</reference>
<gene>
    <name evidence="6" type="ORF">CTRG_01536</name>
</gene>
<dbReference type="KEGG" id="ctp:CTRG_01536"/>
<dbReference type="SUPFAM" id="SSF51905">
    <property type="entry name" value="FAD/NAD(P)-binding domain"/>
    <property type="match status" value="1"/>
</dbReference>
<dbReference type="Gene3D" id="3.90.700.10">
    <property type="entry name" value="Succinate dehydrogenase/fumarate reductase flavoprotein, catalytic domain"/>
    <property type="match status" value="1"/>
</dbReference>
<dbReference type="GeneID" id="8300750"/>
<evidence type="ECO:0000259" key="5">
    <source>
        <dbReference type="Pfam" id="PF00890"/>
    </source>
</evidence>
<dbReference type="InterPro" id="IPR036188">
    <property type="entry name" value="FAD/NAD-bd_sf"/>
</dbReference>
<dbReference type="EMBL" id="GG692396">
    <property type="protein sequence ID" value="EER34675.1"/>
    <property type="molecule type" value="Genomic_DNA"/>
</dbReference>
<dbReference type="InterPro" id="IPR050315">
    <property type="entry name" value="FAD-oxidoreductase_2"/>
</dbReference>
<dbReference type="VEuPathDB" id="FungiDB:CTRG_01536"/>
<comment type="catalytic activity">
    <reaction evidence="4">
        <text>succinate + NAD(+) = fumarate + NADH + H(+)</text>
        <dbReference type="Rhea" id="RHEA:18281"/>
        <dbReference type="ChEBI" id="CHEBI:15378"/>
        <dbReference type="ChEBI" id="CHEBI:29806"/>
        <dbReference type="ChEBI" id="CHEBI:30031"/>
        <dbReference type="ChEBI" id="CHEBI:57540"/>
        <dbReference type="ChEBI" id="CHEBI:57945"/>
        <dbReference type="EC" id="1.3.1.6"/>
    </reaction>
</comment>
<evidence type="ECO:0000256" key="4">
    <source>
        <dbReference type="RuleBase" id="RU366062"/>
    </source>
</evidence>
<dbReference type="PANTHER" id="PTHR43400:SF1">
    <property type="entry name" value="FUMARATE REDUCTASE"/>
    <property type="match status" value="1"/>
</dbReference>
<proteinExistence type="inferred from homology"/>
<feature type="domain" description="FAD-dependent oxidoreductase 2 FAD-binding" evidence="5">
    <location>
        <begin position="9"/>
        <end position="469"/>
    </location>
</feature>
<evidence type="ECO:0000256" key="3">
    <source>
        <dbReference type="ARBA" id="ARBA00023002"/>
    </source>
</evidence>
<dbReference type="SUPFAM" id="SSF56425">
    <property type="entry name" value="Succinate dehydrogenase/fumarate reductase flavoprotein, catalytic domain"/>
    <property type="match status" value="1"/>
</dbReference>
<keyword evidence="2 4" id="KW-0274">FAD</keyword>
<comment type="cofactor">
    <cofactor evidence="4">
        <name>FAD</name>
        <dbReference type="ChEBI" id="CHEBI:57692"/>
    </cofactor>
    <text evidence="4">Binds 1 FAD per monomer.</text>
</comment>
<dbReference type="STRING" id="294747.C5M6Q5"/>
<accession>C5M6Q5</accession>
<dbReference type="InterPro" id="IPR010960">
    <property type="entry name" value="Flavocytochrome_c"/>
</dbReference>